<dbReference type="Gene3D" id="3.40.190.10">
    <property type="entry name" value="Periplasmic binding protein-like II"/>
    <property type="match status" value="1"/>
</dbReference>
<keyword evidence="2" id="KW-1185">Reference proteome</keyword>
<dbReference type="Proteomes" id="UP000031364">
    <property type="component" value="Unassembled WGS sequence"/>
</dbReference>
<organism evidence="1 2">
    <name type="scientific">Nocardia vulneris</name>
    <dbReference type="NCBI Taxonomy" id="1141657"/>
    <lineage>
        <taxon>Bacteria</taxon>
        <taxon>Bacillati</taxon>
        <taxon>Actinomycetota</taxon>
        <taxon>Actinomycetes</taxon>
        <taxon>Mycobacteriales</taxon>
        <taxon>Nocardiaceae</taxon>
        <taxon>Nocardia</taxon>
    </lineage>
</organism>
<evidence type="ECO:0008006" key="3">
    <source>
        <dbReference type="Google" id="ProtNLM"/>
    </source>
</evidence>
<accession>A0ABR4Z637</accession>
<sequence length="166" mass="18115">YTADDFTTIDWNEQGVAMLQDAIWANTEKLQDPKYQEQTTKFVAASLKGWAFCRDNVDKCRDITVAAGSTLGASHQQWQINEVNKLIWPSPAGIGMVDKAAWDRTVQIAKDTKNQEGVTVLKKDPDASAYTNEYVTKALELLKSGGTDVTGAGYAPSPVTLNEGGK</sequence>
<proteinExistence type="predicted"/>
<protein>
    <recommendedName>
        <fullName evidence="3">ABC transporter substrate-binding protein</fullName>
    </recommendedName>
</protein>
<feature type="non-terminal residue" evidence="1">
    <location>
        <position position="1"/>
    </location>
</feature>
<evidence type="ECO:0000313" key="1">
    <source>
        <dbReference type="EMBL" id="KIA60629.1"/>
    </source>
</evidence>
<dbReference type="EMBL" id="JNFP01000064">
    <property type="protein sequence ID" value="KIA60629.1"/>
    <property type="molecule type" value="Genomic_DNA"/>
</dbReference>
<evidence type="ECO:0000313" key="2">
    <source>
        <dbReference type="Proteomes" id="UP000031364"/>
    </source>
</evidence>
<comment type="caution">
    <text evidence="1">The sequence shown here is derived from an EMBL/GenBank/DDBJ whole genome shotgun (WGS) entry which is preliminary data.</text>
</comment>
<name>A0ABR4Z637_9NOCA</name>
<gene>
    <name evidence="1" type="ORF">FG87_36115</name>
</gene>
<reference evidence="1 2" key="1">
    <citation type="journal article" date="2014" name="Int. J. Syst. Evol. Microbiol.">
        <title>Nocardia vulneris sp. nov., isolated from wounds of human patients in North America.</title>
        <authorList>
            <person name="Lasker B.A."/>
            <person name="Bell M."/>
            <person name="Klenk H.P."/>
            <person name="Sproer C."/>
            <person name="Schumann C."/>
            <person name="Schumann P."/>
            <person name="Brown J.M."/>
        </authorList>
    </citation>
    <scope>NUCLEOTIDE SEQUENCE [LARGE SCALE GENOMIC DNA]</scope>
    <source>
        <strain evidence="1 2">W9851</strain>
    </source>
</reference>